<keyword evidence="2" id="KW-1185">Reference proteome</keyword>
<protein>
    <recommendedName>
        <fullName evidence="3">MORN repeat protein</fullName>
    </recommendedName>
</protein>
<accession>A0A8S1VAU8</accession>
<evidence type="ECO:0000313" key="1">
    <source>
        <dbReference type="EMBL" id="CAD8173977.1"/>
    </source>
</evidence>
<dbReference type="Proteomes" id="UP000683925">
    <property type="component" value="Unassembled WGS sequence"/>
</dbReference>
<dbReference type="PANTHER" id="PTHR33706:SF1">
    <property type="entry name" value="TPR REPEAT PROTEIN"/>
    <property type="match status" value="1"/>
</dbReference>
<name>A0A8S1VAU8_PAROT</name>
<dbReference type="OMA" id="QWIEISY"/>
<dbReference type="PANTHER" id="PTHR33706">
    <property type="entry name" value="MORN VARIANT REPEAT PROTEIN"/>
    <property type="match status" value="1"/>
</dbReference>
<dbReference type="OrthoDB" id="10536161at2759"/>
<proteinExistence type="predicted"/>
<evidence type="ECO:0008006" key="3">
    <source>
        <dbReference type="Google" id="ProtNLM"/>
    </source>
</evidence>
<dbReference type="AlphaFoldDB" id="A0A8S1VAU8"/>
<gene>
    <name evidence="1" type="ORF">POCTA_138.1.T0630043</name>
</gene>
<organism evidence="1 2">
    <name type="scientific">Paramecium octaurelia</name>
    <dbReference type="NCBI Taxonomy" id="43137"/>
    <lineage>
        <taxon>Eukaryota</taxon>
        <taxon>Sar</taxon>
        <taxon>Alveolata</taxon>
        <taxon>Ciliophora</taxon>
        <taxon>Intramacronucleata</taxon>
        <taxon>Oligohymenophorea</taxon>
        <taxon>Peniculida</taxon>
        <taxon>Parameciidae</taxon>
        <taxon>Paramecium</taxon>
    </lineage>
</organism>
<comment type="caution">
    <text evidence="1">The sequence shown here is derived from an EMBL/GenBank/DDBJ whole genome shotgun (WGS) entry which is preliminary data.</text>
</comment>
<dbReference type="EMBL" id="CAJJDP010000062">
    <property type="protein sequence ID" value="CAD8173977.1"/>
    <property type="molecule type" value="Genomic_DNA"/>
</dbReference>
<evidence type="ECO:0000313" key="2">
    <source>
        <dbReference type="Proteomes" id="UP000683925"/>
    </source>
</evidence>
<reference evidence="1" key="1">
    <citation type="submission" date="2021-01" db="EMBL/GenBank/DDBJ databases">
        <authorList>
            <consortium name="Genoscope - CEA"/>
            <person name="William W."/>
        </authorList>
    </citation>
    <scope>NUCLEOTIDE SEQUENCE</scope>
</reference>
<sequence>MVTIKMEKKQVDGIFGLKMKKLTKRCTNTLYSFCQNLIFKFSGGGLYDDIDEYKTGQWIEISYNFFYDQQVTLNGEYQNGKKVGRWDIWIKHDEINKKIGGGFYDDSGHGHQVGKWVEFQSKGFDEIYTSNGLYCKSKKVGLWEINSINFNVQEYQTIQVVEIYMY</sequence>